<proteinExistence type="predicted"/>
<dbReference type="AlphaFoldDB" id="A0A084VCX3"/>
<accession>A0A084VCX3</accession>
<dbReference type="VEuPathDB" id="VectorBase:ASIC002743"/>
<protein>
    <submittedName>
        <fullName evidence="1 2">Protein often near L-alanine-DL-glutamate epimerase (Cell wall recycling)</fullName>
    </submittedName>
</protein>
<keyword evidence="3" id="KW-1185">Reference proteome</keyword>
<name>A0A084VCX3_ANOSI</name>
<dbReference type="EMBL" id="ATLV01010978">
    <property type="status" value="NOT_ANNOTATED_CDS"/>
    <property type="molecule type" value="Genomic_DNA"/>
</dbReference>
<gene>
    <name evidence="1" type="ORF">ZHAS_00002743</name>
</gene>
<evidence type="ECO:0000313" key="2">
    <source>
        <dbReference type="EnsemblMetazoa" id="ASIC002743-PA"/>
    </source>
</evidence>
<evidence type="ECO:0000313" key="3">
    <source>
        <dbReference type="Proteomes" id="UP000030765"/>
    </source>
</evidence>
<sequence length="86" mass="9595">MHVYKVDMIPQAILKVVVSIWLNEAPTLARAEKNVVVIANPASPSSARFVPGESLRLVCFQKHPQNSTHTVAHQKVNQATRWLRLG</sequence>
<organism evidence="1">
    <name type="scientific">Anopheles sinensis</name>
    <name type="common">Mosquito</name>
    <dbReference type="NCBI Taxonomy" id="74873"/>
    <lineage>
        <taxon>Eukaryota</taxon>
        <taxon>Metazoa</taxon>
        <taxon>Ecdysozoa</taxon>
        <taxon>Arthropoda</taxon>
        <taxon>Hexapoda</taxon>
        <taxon>Insecta</taxon>
        <taxon>Pterygota</taxon>
        <taxon>Neoptera</taxon>
        <taxon>Endopterygota</taxon>
        <taxon>Diptera</taxon>
        <taxon>Nematocera</taxon>
        <taxon>Culicoidea</taxon>
        <taxon>Culicidae</taxon>
        <taxon>Anophelinae</taxon>
        <taxon>Anopheles</taxon>
    </lineage>
</organism>
<reference evidence="1 3" key="1">
    <citation type="journal article" date="2014" name="BMC Genomics">
        <title>Genome sequence of Anopheles sinensis provides insight into genetics basis of mosquito competence for malaria parasites.</title>
        <authorList>
            <person name="Zhou D."/>
            <person name="Zhang D."/>
            <person name="Ding G."/>
            <person name="Shi L."/>
            <person name="Hou Q."/>
            <person name="Ye Y."/>
            <person name="Xu Y."/>
            <person name="Zhou H."/>
            <person name="Xiong C."/>
            <person name="Li S."/>
            <person name="Yu J."/>
            <person name="Hong S."/>
            <person name="Yu X."/>
            <person name="Zou P."/>
            <person name="Chen C."/>
            <person name="Chang X."/>
            <person name="Wang W."/>
            <person name="Lv Y."/>
            <person name="Sun Y."/>
            <person name="Ma L."/>
            <person name="Shen B."/>
            <person name="Zhu C."/>
        </authorList>
    </citation>
    <scope>NUCLEOTIDE SEQUENCE [LARGE SCALE GENOMIC DNA]</scope>
</reference>
<reference evidence="2" key="2">
    <citation type="submission" date="2020-05" db="UniProtKB">
        <authorList>
            <consortium name="EnsemblMetazoa"/>
        </authorList>
    </citation>
    <scope>IDENTIFICATION</scope>
</reference>
<evidence type="ECO:0000313" key="1">
    <source>
        <dbReference type="EMBL" id="KFB35817.1"/>
    </source>
</evidence>
<dbReference type="EMBL" id="KE524629">
    <property type="protein sequence ID" value="KFB35817.1"/>
    <property type="molecule type" value="Genomic_DNA"/>
</dbReference>
<dbReference type="EnsemblMetazoa" id="ASIC002743-RA">
    <property type="protein sequence ID" value="ASIC002743-PA"/>
    <property type="gene ID" value="ASIC002743"/>
</dbReference>
<dbReference type="Proteomes" id="UP000030765">
    <property type="component" value="Unassembled WGS sequence"/>
</dbReference>